<dbReference type="Gene3D" id="3.40.1400.10">
    <property type="entry name" value="Sugar-phosphate isomerase, RpiB/LacA/LacB"/>
    <property type="match status" value="1"/>
</dbReference>
<evidence type="ECO:0000256" key="2">
    <source>
        <dbReference type="ARBA" id="ARBA00022736"/>
    </source>
</evidence>
<evidence type="ECO:0000256" key="1">
    <source>
        <dbReference type="ARBA" id="ARBA00008754"/>
    </source>
</evidence>
<evidence type="ECO:0000256" key="3">
    <source>
        <dbReference type="ARBA" id="ARBA00023235"/>
    </source>
</evidence>
<sequence>MRIGIGNDHSGYYLKKTISYYLKERMYDYIDLGTKNGFEAVEYSNCVESICQRIQQKEIDRGILIGGTGIGMCILANKHQNIRAVLVQDVFSAKAAREKYDANVLCLGEQICGEGKALLLLETWLQAEVQKDRDGWRSSIYQFEQPKQPQFFS</sequence>
<keyword evidence="5" id="KW-1185">Reference proteome</keyword>
<dbReference type="Proteomes" id="UP000673375">
    <property type="component" value="Unassembled WGS sequence"/>
</dbReference>
<dbReference type="NCBIfam" id="NF004051">
    <property type="entry name" value="PRK05571.1"/>
    <property type="match status" value="1"/>
</dbReference>
<dbReference type="NCBIfam" id="TIGR00689">
    <property type="entry name" value="rpiB_lacA_lacB"/>
    <property type="match status" value="1"/>
</dbReference>
<dbReference type="PANTHER" id="PTHR30345">
    <property type="entry name" value="RIBOSE-5-PHOSPHATE ISOMERASE B"/>
    <property type="match status" value="1"/>
</dbReference>
<dbReference type="PANTHER" id="PTHR30345:SF0">
    <property type="entry name" value="DNA DAMAGE-REPAIR_TOLERATION PROTEIN DRT102"/>
    <property type="match status" value="1"/>
</dbReference>
<dbReference type="InterPro" id="IPR036569">
    <property type="entry name" value="RpiB_LacA_LacB_sf"/>
</dbReference>
<accession>A0ABS4CHF6</accession>
<keyword evidence="2" id="KW-0423">Lactose metabolism</keyword>
<gene>
    <name evidence="4" type="ORF">I6N96_06835</name>
</gene>
<proteinExistence type="inferred from homology"/>
<evidence type="ECO:0000313" key="4">
    <source>
        <dbReference type="EMBL" id="MBP1045992.1"/>
    </source>
</evidence>
<organism evidence="4 5">
    <name type="scientific">Enterococcus larvae</name>
    <dbReference type="NCBI Taxonomy" id="2794352"/>
    <lineage>
        <taxon>Bacteria</taxon>
        <taxon>Bacillati</taxon>
        <taxon>Bacillota</taxon>
        <taxon>Bacilli</taxon>
        <taxon>Lactobacillales</taxon>
        <taxon>Enterococcaceae</taxon>
        <taxon>Enterococcus</taxon>
    </lineage>
</organism>
<dbReference type="RefSeq" id="WP_209556819.1">
    <property type="nucleotide sequence ID" value="NZ_JAEDXU010000003.1"/>
</dbReference>
<comment type="caution">
    <text evidence="4">The sequence shown here is derived from an EMBL/GenBank/DDBJ whole genome shotgun (WGS) entry which is preliminary data.</text>
</comment>
<dbReference type="Pfam" id="PF02502">
    <property type="entry name" value="LacAB_rpiB"/>
    <property type="match status" value="1"/>
</dbReference>
<reference evidence="4 5" key="1">
    <citation type="submission" date="2020-12" db="EMBL/GenBank/DDBJ databases">
        <title>Vagococcus allomyrinae sp. nov. and Enterococcus lavae sp. nov., isolated from the larvae of Allomyrina dichotoma.</title>
        <authorList>
            <person name="Lee S.D."/>
        </authorList>
    </citation>
    <scope>NUCLEOTIDE SEQUENCE [LARGE SCALE GENOMIC DNA]</scope>
    <source>
        <strain evidence="4 5">BWM-S5</strain>
    </source>
</reference>
<dbReference type="SUPFAM" id="SSF89623">
    <property type="entry name" value="Ribose/Galactose isomerase RpiB/AlsB"/>
    <property type="match status" value="1"/>
</dbReference>
<comment type="similarity">
    <text evidence="1">Belongs to the LacAB/RpiB family.</text>
</comment>
<dbReference type="EMBL" id="JAEDXU010000003">
    <property type="protein sequence ID" value="MBP1045992.1"/>
    <property type="molecule type" value="Genomic_DNA"/>
</dbReference>
<dbReference type="PIRSF" id="PIRSF005384">
    <property type="entry name" value="RpiB_LacA_B"/>
    <property type="match status" value="1"/>
</dbReference>
<keyword evidence="3 4" id="KW-0413">Isomerase</keyword>
<evidence type="ECO:0000313" key="5">
    <source>
        <dbReference type="Proteomes" id="UP000673375"/>
    </source>
</evidence>
<protein>
    <submittedName>
        <fullName evidence="4">RpiB/LacA/LacB family sugar-phosphate isomerase</fullName>
    </submittedName>
</protein>
<dbReference type="GO" id="GO:0016853">
    <property type="term" value="F:isomerase activity"/>
    <property type="evidence" value="ECO:0007669"/>
    <property type="project" value="UniProtKB-KW"/>
</dbReference>
<dbReference type="InterPro" id="IPR003500">
    <property type="entry name" value="RpiB_LacA_LacB"/>
</dbReference>
<name>A0ABS4CHF6_9ENTE</name>